<evidence type="ECO:0000313" key="4">
    <source>
        <dbReference type="Proteomes" id="UP000001887"/>
    </source>
</evidence>
<dbReference type="AlphaFoldDB" id="D2R1Q3"/>
<evidence type="ECO:0000259" key="1">
    <source>
        <dbReference type="Pfam" id="PF13280"/>
    </source>
</evidence>
<protein>
    <submittedName>
        <fullName evidence="3">Helix-turn-helix type 11 domain protein</fullName>
    </submittedName>
</protein>
<dbReference type="Pfam" id="PF13280">
    <property type="entry name" value="WYL"/>
    <property type="match status" value="1"/>
</dbReference>
<organism evidence="3 4">
    <name type="scientific">Pirellula staleyi (strain ATCC 27377 / DSM 6068 / ICPB 4128)</name>
    <name type="common">Pirella staleyi</name>
    <dbReference type="NCBI Taxonomy" id="530564"/>
    <lineage>
        <taxon>Bacteria</taxon>
        <taxon>Pseudomonadati</taxon>
        <taxon>Planctomycetota</taxon>
        <taxon>Planctomycetia</taxon>
        <taxon>Pirellulales</taxon>
        <taxon>Pirellulaceae</taxon>
        <taxon>Pirellula</taxon>
    </lineage>
</organism>
<dbReference type="PANTHER" id="PTHR34580:SF1">
    <property type="entry name" value="PROTEIN PAFC"/>
    <property type="match status" value="1"/>
</dbReference>
<dbReference type="KEGG" id="psl:Psta_2098"/>
<feature type="domain" description="WYL" evidence="1">
    <location>
        <begin position="147"/>
        <end position="214"/>
    </location>
</feature>
<keyword evidence="4" id="KW-1185">Reference proteome</keyword>
<sequence length="332" mass="37897">MSESTVLTRIRRIVKLIGLLQGSQGYNAPALARACEVSTRTIFRYLEDLREAEVPLVYDEERKTYRIPGQFFLPPTNFTADEAIAMLVLCHELGDQHKIPLFAAARSAAAKLETSLPRRLLEYLRNLSGALSIKLDATNPLEGQQGTYAELVEAIGQRHAVRIAYRSLHEKEHIETKLEPYQLLFNQHSWYVIGRSSLHREVRTFNVGRIDSLAMLDTPYEVPKSFSLERYLGNAWRLIPEPGPDHEVHLRFSPRVAKNVAEVIWHRTQQISFTEDGWLDYRVQVSGLSEISWWVMGYGDQVKVISPTDLREMICRRATGMLSLYNDGATNA</sequence>
<evidence type="ECO:0000313" key="3">
    <source>
        <dbReference type="EMBL" id="ADB16772.1"/>
    </source>
</evidence>
<dbReference type="InterPro" id="IPR036388">
    <property type="entry name" value="WH-like_DNA-bd_sf"/>
</dbReference>
<feature type="domain" description="WCX" evidence="2">
    <location>
        <begin position="245"/>
        <end position="322"/>
    </location>
</feature>
<name>D2R1Q3_PIRSD</name>
<dbReference type="HOGENOM" id="CLU_041141_4_1_0"/>
<dbReference type="PIRSF" id="PIRSF016838">
    <property type="entry name" value="PafC"/>
    <property type="match status" value="1"/>
</dbReference>
<dbReference type="PROSITE" id="PS52050">
    <property type="entry name" value="WYL"/>
    <property type="match status" value="1"/>
</dbReference>
<dbReference type="InterPro" id="IPR057727">
    <property type="entry name" value="WCX_dom"/>
</dbReference>
<accession>D2R1Q3</accession>
<dbReference type="InterPro" id="IPR051534">
    <property type="entry name" value="CBASS_pafABC_assoc_protein"/>
</dbReference>
<evidence type="ECO:0000259" key="2">
    <source>
        <dbReference type="Pfam" id="PF25583"/>
    </source>
</evidence>
<proteinExistence type="predicted"/>
<dbReference type="Gene3D" id="1.10.10.10">
    <property type="entry name" value="Winged helix-like DNA-binding domain superfamily/Winged helix DNA-binding domain"/>
    <property type="match status" value="1"/>
</dbReference>
<reference evidence="3 4" key="1">
    <citation type="journal article" date="2009" name="Stand. Genomic Sci.">
        <title>Complete genome sequence of Pirellula staleyi type strain (ATCC 27377).</title>
        <authorList>
            <person name="Clum A."/>
            <person name="Tindall B.J."/>
            <person name="Sikorski J."/>
            <person name="Ivanova N."/>
            <person name="Mavrommatis K."/>
            <person name="Lucas S."/>
            <person name="Glavina del Rio T."/>
            <person name="Nolan M."/>
            <person name="Chen F."/>
            <person name="Tice H."/>
            <person name="Pitluck S."/>
            <person name="Cheng J.F."/>
            <person name="Chertkov O."/>
            <person name="Brettin T."/>
            <person name="Han C."/>
            <person name="Detter J.C."/>
            <person name="Kuske C."/>
            <person name="Bruce D."/>
            <person name="Goodwin L."/>
            <person name="Ovchinikova G."/>
            <person name="Pati A."/>
            <person name="Mikhailova N."/>
            <person name="Chen A."/>
            <person name="Palaniappan K."/>
            <person name="Land M."/>
            <person name="Hauser L."/>
            <person name="Chang Y.J."/>
            <person name="Jeffries C.D."/>
            <person name="Chain P."/>
            <person name="Rohde M."/>
            <person name="Goker M."/>
            <person name="Bristow J."/>
            <person name="Eisen J.A."/>
            <person name="Markowitz V."/>
            <person name="Hugenholtz P."/>
            <person name="Kyrpides N.C."/>
            <person name="Klenk H.P."/>
            <person name="Lapidus A."/>
        </authorList>
    </citation>
    <scope>NUCLEOTIDE SEQUENCE [LARGE SCALE GENOMIC DNA]</scope>
    <source>
        <strain evidence="4">ATCC 27377 / DSM 6068 / ICPB 4128</strain>
    </source>
</reference>
<dbReference type="InterPro" id="IPR026881">
    <property type="entry name" value="WYL_dom"/>
</dbReference>
<dbReference type="InterPro" id="IPR028349">
    <property type="entry name" value="PafC-like"/>
</dbReference>
<dbReference type="eggNOG" id="COG2378">
    <property type="taxonomic scope" value="Bacteria"/>
</dbReference>
<dbReference type="Pfam" id="PF25583">
    <property type="entry name" value="WCX"/>
    <property type="match status" value="1"/>
</dbReference>
<dbReference type="EMBL" id="CP001848">
    <property type="protein sequence ID" value="ADB16772.1"/>
    <property type="molecule type" value="Genomic_DNA"/>
</dbReference>
<dbReference type="PANTHER" id="PTHR34580">
    <property type="match status" value="1"/>
</dbReference>
<gene>
    <name evidence="3" type="ordered locus">Psta_2098</name>
</gene>
<dbReference type="STRING" id="530564.Psta_2098"/>
<dbReference type="Proteomes" id="UP000001887">
    <property type="component" value="Chromosome"/>
</dbReference>